<keyword evidence="1 3" id="KW-0807">Transducer</keyword>
<evidence type="ECO:0000313" key="7">
    <source>
        <dbReference type="EMBL" id="MFH6985325.1"/>
    </source>
</evidence>
<gene>
    <name evidence="7" type="ORF">ACHKAR_17865</name>
</gene>
<dbReference type="Gene3D" id="1.10.287.950">
    <property type="entry name" value="Methyl-accepting chemotaxis protein"/>
    <property type="match status" value="1"/>
</dbReference>
<accession>A0ABW7NDY8</accession>
<protein>
    <submittedName>
        <fullName evidence="7">Methyl-accepting chemotaxis protein</fullName>
    </submittedName>
</protein>
<keyword evidence="4" id="KW-0472">Membrane</keyword>
<evidence type="ECO:0000256" key="4">
    <source>
        <dbReference type="SAM" id="Phobius"/>
    </source>
</evidence>
<dbReference type="SMART" id="SM00283">
    <property type="entry name" value="MA"/>
    <property type="match status" value="1"/>
</dbReference>
<evidence type="ECO:0000259" key="5">
    <source>
        <dbReference type="PROSITE" id="PS50111"/>
    </source>
</evidence>
<keyword evidence="8" id="KW-1185">Reference proteome</keyword>
<evidence type="ECO:0000256" key="3">
    <source>
        <dbReference type="PROSITE-ProRule" id="PRU00284"/>
    </source>
</evidence>
<dbReference type="InterPro" id="IPR003660">
    <property type="entry name" value="HAMP_dom"/>
</dbReference>
<dbReference type="Gene3D" id="1.20.120.1530">
    <property type="match status" value="1"/>
</dbReference>
<dbReference type="RefSeq" id="WP_395418802.1">
    <property type="nucleotide sequence ID" value="NZ_JBIPKE010000019.1"/>
</dbReference>
<dbReference type="PANTHER" id="PTHR32089:SF112">
    <property type="entry name" value="LYSOZYME-LIKE PROTEIN-RELATED"/>
    <property type="match status" value="1"/>
</dbReference>
<dbReference type="Proteomes" id="UP001610063">
    <property type="component" value="Unassembled WGS sequence"/>
</dbReference>
<evidence type="ECO:0000313" key="8">
    <source>
        <dbReference type="Proteomes" id="UP001610063"/>
    </source>
</evidence>
<evidence type="ECO:0000259" key="6">
    <source>
        <dbReference type="PROSITE" id="PS50885"/>
    </source>
</evidence>
<dbReference type="InterPro" id="IPR004089">
    <property type="entry name" value="MCPsignal_dom"/>
</dbReference>
<evidence type="ECO:0000256" key="2">
    <source>
        <dbReference type="ARBA" id="ARBA00029447"/>
    </source>
</evidence>
<dbReference type="InterPro" id="IPR004090">
    <property type="entry name" value="Chemotax_Me-accpt_rcpt"/>
</dbReference>
<feature type="domain" description="Methyl-accepting transducer" evidence="5">
    <location>
        <begin position="284"/>
        <end position="541"/>
    </location>
</feature>
<feature type="transmembrane region" description="Helical" evidence="4">
    <location>
        <begin position="59"/>
        <end position="79"/>
    </location>
</feature>
<evidence type="ECO:0000256" key="1">
    <source>
        <dbReference type="ARBA" id="ARBA00023224"/>
    </source>
</evidence>
<comment type="caution">
    <text evidence="7">The sequence shown here is derived from an EMBL/GenBank/DDBJ whole genome shotgun (WGS) entry which is preliminary data.</text>
</comment>
<dbReference type="EMBL" id="JBIPKE010000019">
    <property type="protein sequence ID" value="MFH6985325.1"/>
    <property type="molecule type" value="Genomic_DNA"/>
</dbReference>
<keyword evidence="4" id="KW-0812">Transmembrane</keyword>
<sequence>MNDFLIFTLAILAAGSILFGANYILLKQSFLYWIGVVLIVFTCAIALITMLVGVFGIQYLFLTIPLGCGFGVIALLAIIRVVRKPFREMSGYLNAISTGSMAIENSSALEKDAETGGLFRQLHAYLQRIDHVSVFASEIGNGNLEVEFISAGENDLLGNSLIKMRDNLKAVIDDSKAVVRQATEEGKLEARIETTGKEGAWRELGEALNSLLVSFSMPLLRFNTIINALANGDLTNRYDDQAKGDILEMTQSLNSALSNIDALLSQVAQNATIIEESSSDMRVSGEEMSSNTNEIASSIAEMSNGAHLQVNKVDDASSLMEGILNSSKEMGHKAETIHNAAKMVAENSKKGNVMIDEVVANMGQIAGFSDKTNDSIKVLTERSREISRVLGVITEISSQTNLLALNAAIEAAQAGDAGRGFAVVAEEIRKLAEDSKKSAREIEALVMDVQNDTLKASDAMAQMSTSVKSGETTSRAAADSFKVIHDSSHLNLEISEEILNATQNQILDINNVVNITEGIVVIAEETAAGTEQIASSAAELSTGMEVYNQKIQKLAEVAESLKAGVSILKLSGQHHALDIAPNQEKESVLLDSLVDTDGELEYEELDQKEG</sequence>
<dbReference type="Pfam" id="PF18947">
    <property type="entry name" value="HAMP_2"/>
    <property type="match status" value="1"/>
</dbReference>
<comment type="similarity">
    <text evidence="2">Belongs to the methyl-accepting chemotaxis (MCP) protein family.</text>
</comment>
<dbReference type="PANTHER" id="PTHR32089">
    <property type="entry name" value="METHYL-ACCEPTING CHEMOTAXIS PROTEIN MCPB"/>
    <property type="match status" value="1"/>
</dbReference>
<organism evidence="7 8">
    <name type="scientific">Marinoscillum luteum</name>
    <dbReference type="NCBI Taxonomy" id="861051"/>
    <lineage>
        <taxon>Bacteria</taxon>
        <taxon>Pseudomonadati</taxon>
        <taxon>Bacteroidota</taxon>
        <taxon>Cytophagia</taxon>
        <taxon>Cytophagales</taxon>
        <taxon>Reichenbachiellaceae</taxon>
        <taxon>Marinoscillum</taxon>
    </lineage>
</organism>
<dbReference type="PROSITE" id="PS50111">
    <property type="entry name" value="CHEMOTAXIS_TRANSDUC_2"/>
    <property type="match status" value="1"/>
</dbReference>
<dbReference type="PRINTS" id="PR00260">
    <property type="entry name" value="CHEMTRNSDUCR"/>
</dbReference>
<dbReference type="SUPFAM" id="SSF58104">
    <property type="entry name" value="Methyl-accepting chemotaxis protein (MCP) signaling domain"/>
    <property type="match status" value="1"/>
</dbReference>
<keyword evidence="4" id="KW-1133">Transmembrane helix</keyword>
<dbReference type="PROSITE" id="PS50885">
    <property type="entry name" value="HAMP"/>
    <property type="match status" value="1"/>
</dbReference>
<feature type="transmembrane region" description="Helical" evidence="4">
    <location>
        <begin position="30"/>
        <end position="52"/>
    </location>
</feature>
<dbReference type="Pfam" id="PF00015">
    <property type="entry name" value="MCPsignal"/>
    <property type="match status" value="1"/>
</dbReference>
<feature type="domain" description="HAMP" evidence="6">
    <location>
        <begin position="213"/>
        <end position="265"/>
    </location>
</feature>
<proteinExistence type="inferred from homology"/>
<reference evidence="7 8" key="1">
    <citation type="journal article" date="2013" name="Int. J. Syst. Evol. Microbiol.">
        <title>Marinoscillum luteum sp. nov., isolated from marine sediment.</title>
        <authorList>
            <person name="Cha I.T."/>
            <person name="Park S.J."/>
            <person name="Kim S.J."/>
            <person name="Kim J.G."/>
            <person name="Jung M.Y."/>
            <person name="Shin K.S."/>
            <person name="Kwon K.K."/>
            <person name="Yang S.H."/>
            <person name="Seo Y.S."/>
            <person name="Rhee S.K."/>
        </authorList>
    </citation>
    <scope>NUCLEOTIDE SEQUENCE [LARGE SCALE GENOMIC DNA]</scope>
    <source>
        <strain evidence="7 8">KCTC 23939</strain>
    </source>
</reference>
<name>A0ABW7NDY8_9BACT</name>